<keyword evidence="2" id="KW-1185">Reference proteome</keyword>
<dbReference type="Proteomes" id="UP000316626">
    <property type="component" value="Unassembled WGS sequence"/>
</dbReference>
<name>A0A544TWG8_9BACI</name>
<proteinExistence type="predicted"/>
<dbReference type="Pfam" id="PF22759">
    <property type="entry name" value="E217_GP41"/>
    <property type="match status" value="1"/>
</dbReference>
<dbReference type="RefSeq" id="WP_142640919.1">
    <property type="nucleotide sequence ID" value="NZ_VDGI01000001.1"/>
</dbReference>
<dbReference type="NCBIfam" id="NF047561">
    <property type="entry name" value="orf58_phage_fam"/>
    <property type="match status" value="1"/>
</dbReference>
<comment type="caution">
    <text evidence="1">The sequence shown here is derived from an EMBL/GenBank/DDBJ whole genome shotgun (WGS) entry which is preliminary data.</text>
</comment>
<sequence>MSTIQFGRVTEIIIGELKMSSQSLEIEFEIPFDDDPDPNISEIVVYNLSDTTLSKLKKGVKVTMNAGYNDDKGVILSGYVSKVASEKGGSDRATKISVIDSQPIDNKKTLKKSFKKGIKGEQILKELAKVLKLKIAVIKLPKNVVYKKGFSVNGSVVDAMKKIAKDCEASFYISRSSVYIRSIKEGDNTKFILKSDTGLIGSPEYFEEEKDGRVVKGYKVKSLLQYRMNTASIIELQSVFVKGKFRVRKGKHYRRGDAYYSEVEVIV</sequence>
<accession>A0A544TWG8</accession>
<evidence type="ECO:0000313" key="1">
    <source>
        <dbReference type="EMBL" id="TQR21793.1"/>
    </source>
</evidence>
<organism evidence="1 2">
    <name type="scientific">Psychrobacillus vulpis</name>
    <dbReference type="NCBI Taxonomy" id="2325572"/>
    <lineage>
        <taxon>Bacteria</taxon>
        <taxon>Bacillati</taxon>
        <taxon>Bacillota</taxon>
        <taxon>Bacilli</taxon>
        <taxon>Bacillales</taxon>
        <taxon>Bacillaceae</taxon>
        <taxon>Psychrobacillus</taxon>
    </lineage>
</organism>
<protein>
    <submittedName>
        <fullName evidence="1">Uncharacterized protein</fullName>
    </submittedName>
</protein>
<dbReference type="AlphaFoldDB" id="A0A544TWG8"/>
<dbReference type="OrthoDB" id="1919832at2"/>
<dbReference type="EMBL" id="VDGI01000001">
    <property type="protein sequence ID" value="TQR21793.1"/>
    <property type="molecule type" value="Genomic_DNA"/>
</dbReference>
<gene>
    <name evidence="1" type="ORF">FG384_02270</name>
</gene>
<reference evidence="1 2" key="1">
    <citation type="submission" date="2019-06" db="EMBL/GenBank/DDBJ databases">
        <title>Psychrobacillus vulpis sp. nov., a new species isolated from feces of a red fox that inhabits in The Tablas de Daimiel Natural Park, Albacete, Spain.</title>
        <authorList>
            <person name="Rodriguez M."/>
            <person name="Reina J.C."/>
            <person name="Bejar V."/>
            <person name="Llamas I."/>
        </authorList>
    </citation>
    <scope>NUCLEOTIDE SEQUENCE [LARGE SCALE GENOMIC DNA]</scope>
    <source>
        <strain evidence="1 2">Z8</strain>
    </source>
</reference>
<evidence type="ECO:0000313" key="2">
    <source>
        <dbReference type="Proteomes" id="UP000316626"/>
    </source>
</evidence>
<dbReference type="InterPro" id="IPR054496">
    <property type="entry name" value="E217_GP41"/>
</dbReference>